<dbReference type="PANTHER" id="PTHR21248">
    <property type="entry name" value="CARDIOLIPIN SYNTHASE"/>
    <property type="match status" value="1"/>
</dbReference>
<dbReference type="GO" id="GO:0032049">
    <property type="term" value="P:cardiolipin biosynthetic process"/>
    <property type="evidence" value="ECO:0007669"/>
    <property type="project" value="UniProtKB-ARBA"/>
</dbReference>
<proteinExistence type="predicted"/>
<dbReference type="PANTHER" id="PTHR21248:SF22">
    <property type="entry name" value="PHOSPHOLIPASE D"/>
    <property type="match status" value="1"/>
</dbReference>
<dbReference type="SUPFAM" id="SSF56024">
    <property type="entry name" value="Phospholipase D/nuclease"/>
    <property type="match status" value="2"/>
</dbReference>
<protein>
    <submittedName>
        <fullName evidence="2">Cardiolipin synthetase</fullName>
    </submittedName>
</protein>
<dbReference type="CDD" id="cd09112">
    <property type="entry name" value="PLDc_CLS_2"/>
    <property type="match status" value="1"/>
</dbReference>
<dbReference type="Pfam" id="PF13091">
    <property type="entry name" value="PLDc_2"/>
    <property type="match status" value="2"/>
</dbReference>
<evidence type="ECO:0000259" key="1">
    <source>
        <dbReference type="PROSITE" id="PS50035"/>
    </source>
</evidence>
<dbReference type="PROSITE" id="PS50035">
    <property type="entry name" value="PLD"/>
    <property type="match status" value="2"/>
</dbReference>
<dbReference type="SMART" id="SM00155">
    <property type="entry name" value="PLDc"/>
    <property type="match status" value="2"/>
</dbReference>
<name>A0A0G0V8T3_9BACT</name>
<comment type="caution">
    <text evidence="2">The sequence shown here is derived from an EMBL/GenBank/DDBJ whole genome shotgun (WGS) entry which is preliminary data.</text>
</comment>
<evidence type="ECO:0000313" key="3">
    <source>
        <dbReference type="Proteomes" id="UP000034108"/>
    </source>
</evidence>
<dbReference type="EMBL" id="LCAV01000030">
    <property type="protein sequence ID" value="KKR97448.1"/>
    <property type="molecule type" value="Genomic_DNA"/>
</dbReference>
<dbReference type="InterPro" id="IPR025202">
    <property type="entry name" value="PLD-like_dom"/>
</dbReference>
<evidence type="ECO:0000313" key="2">
    <source>
        <dbReference type="EMBL" id="KKR97448.1"/>
    </source>
</evidence>
<dbReference type="AlphaFoldDB" id="A0A0G0V8T3"/>
<dbReference type="GO" id="GO:0030572">
    <property type="term" value="F:phosphatidyltransferase activity"/>
    <property type="evidence" value="ECO:0007669"/>
    <property type="project" value="UniProtKB-ARBA"/>
</dbReference>
<reference evidence="2 3" key="1">
    <citation type="journal article" date="2015" name="Nature">
        <title>rRNA introns, odd ribosomes, and small enigmatic genomes across a large radiation of phyla.</title>
        <authorList>
            <person name="Brown C.T."/>
            <person name="Hug L.A."/>
            <person name="Thomas B.C."/>
            <person name="Sharon I."/>
            <person name="Castelle C.J."/>
            <person name="Singh A."/>
            <person name="Wilkins M.J."/>
            <person name="Williams K.H."/>
            <person name="Banfield J.F."/>
        </authorList>
    </citation>
    <scope>NUCLEOTIDE SEQUENCE [LARGE SCALE GENOMIC DNA]</scope>
</reference>
<gene>
    <name evidence="2" type="ORF">UU49_C0030G0002</name>
</gene>
<feature type="domain" description="PLD phosphodiesterase" evidence="1">
    <location>
        <begin position="273"/>
        <end position="300"/>
    </location>
</feature>
<dbReference type="InterPro" id="IPR001736">
    <property type="entry name" value="PLipase_D/transphosphatidylase"/>
</dbReference>
<dbReference type="Gene3D" id="3.30.870.10">
    <property type="entry name" value="Endonuclease Chain A"/>
    <property type="match status" value="2"/>
</dbReference>
<feature type="domain" description="PLD phosphodiesterase" evidence="1">
    <location>
        <begin position="106"/>
        <end position="133"/>
    </location>
</feature>
<accession>A0A0G0V8T3</accession>
<dbReference type="CDD" id="cd09110">
    <property type="entry name" value="PLDc_CLS_1"/>
    <property type="match status" value="1"/>
</dbReference>
<dbReference type="Proteomes" id="UP000034108">
    <property type="component" value="Unassembled WGS sequence"/>
</dbReference>
<sequence length="360" mass="42727">MEPKNQYQFFSTTRSALQAMFDAISAAEKSIYWETYIFEQDTIVWPFIEKLKEKARKGVEIKLIIDALGSFGFEEKIMKDMREVGIEVIYFNPVELSFFWRKARRWLERNHRKILVIDEKVGFIGGVNVEKQSFSWFDLHARVEGAMVRHLLKSFAHSYLAGGGSLEKIKSLFYIPLIKEKYWRILWHKPRENFSSVRSVYLRAIKRARHSLTIVNPYFLPDKVFLQALIEARQRGVKIDLILPKRTDLFFLNYAVRAYWSLFARIGLKVYLVKKMIHAKAMMVDGHWAMIGSSNFDYQSFYRNHETNLIFTDKSMIADLKKIFHNWRKSSLLFRPLTWAKRPIREKFFEWIGKILGPIL</sequence>
<organism evidence="2 3">
    <name type="scientific">Candidatus Magasanikbacteria bacterium GW2011_GWC2_41_17</name>
    <dbReference type="NCBI Taxonomy" id="1619048"/>
    <lineage>
        <taxon>Bacteria</taxon>
        <taxon>Candidatus Magasanikiibacteriota</taxon>
    </lineage>
</organism>
<dbReference type="STRING" id="1619048.UU49_C0030G0002"/>